<feature type="binding site" evidence="5">
    <location>
        <position position="101"/>
    </location>
    <ligand>
        <name>S-adenosyl-L-methionine</name>
        <dbReference type="ChEBI" id="CHEBI:59789"/>
    </ligand>
</feature>
<sequence>MHFSLLQKYQIKMSESLEIVSRGGSSYENLFDSRKYLDTFYGLDPETQQVDKESKFVLSFLHRSFISGRIQGENLLEIGAGPSIWHVLSACENFQKIYLTDYSKNNLKEIKAWLDAENTAFDWTSYLEYACELDENKSTAHEKAEKIRKMVSLLRCDVTQANPLCPVELPQMDTLIIASCLICAATNKDDFTAYLKNIVSLLKPGGYLVMSEYLTASQYVVGDKIFPVLSVDEATVKRAMADSGCEIEEFSVFTDFNSQEDFFDSEDIFCLRARKL</sequence>
<dbReference type="GO" id="GO:0008170">
    <property type="term" value="F:N-methyltransferase activity"/>
    <property type="evidence" value="ECO:0007669"/>
    <property type="project" value="TreeGrafter"/>
</dbReference>
<keyword evidence="4 5" id="KW-0949">S-adenosyl-L-methionine</keyword>
<evidence type="ECO:0008006" key="8">
    <source>
        <dbReference type="Google" id="ProtNLM"/>
    </source>
</evidence>
<dbReference type="CDD" id="cd02440">
    <property type="entry name" value="AdoMet_MTases"/>
    <property type="match status" value="1"/>
</dbReference>
<dbReference type="PANTHER" id="PTHR10867">
    <property type="entry name" value="NNMT/PNMT/TEMT FAMILY MEMBER"/>
    <property type="match status" value="1"/>
</dbReference>
<evidence type="ECO:0000256" key="5">
    <source>
        <dbReference type="PIRSR" id="PIRSR000384-1"/>
    </source>
</evidence>
<dbReference type="AlphaFoldDB" id="A0A8C5WCY9"/>
<dbReference type="GO" id="GO:0032259">
    <property type="term" value="P:methylation"/>
    <property type="evidence" value="ECO:0007669"/>
    <property type="project" value="UniProtKB-KW"/>
</dbReference>
<feature type="binding site" evidence="5">
    <location>
        <position position="41"/>
    </location>
    <ligand>
        <name>S-adenosyl-L-methionine</name>
        <dbReference type="ChEBI" id="CHEBI:59789"/>
    </ligand>
</feature>
<feature type="binding site" evidence="5">
    <location>
        <begin position="79"/>
        <end position="80"/>
    </location>
    <ligand>
        <name>S-adenosyl-L-methionine</name>
        <dbReference type="ChEBI" id="CHEBI:59789"/>
    </ligand>
</feature>
<reference evidence="6" key="1">
    <citation type="submission" date="2025-08" db="UniProtKB">
        <authorList>
            <consortium name="Ensembl"/>
        </authorList>
    </citation>
    <scope>IDENTIFICATION</scope>
</reference>
<evidence type="ECO:0000313" key="6">
    <source>
        <dbReference type="Ensembl" id="ENSLLEP00000029124.1"/>
    </source>
</evidence>
<dbReference type="Ensembl" id="ENSLLET00000030253.1">
    <property type="protein sequence ID" value="ENSLLEP00000029124.1"/>
    <property type="gene ID" value="ENSLLEG00000018491.1"/>
</dbReference>
<reference evidence="6" key="2">
    <citation type="submission" date="2025-09" db="UniProtKB">
        <authorList>
            <consortium name="Ensembl"/>
        </authorList>
    </citation>
    <scope>IDENTIFICATION</scope>
</reference>
<proteinExistence type="inferred from homology"/>
<feature type="binding site" evidence="5">
    <location>
        <position position="36"/>
    </location>
    <ligand>
        <name>S-adenosyl-L-methionine</name>
        <dbReference type="ChEBI" id="CHEBI:59789"/>
    </ligand>
</feature>
<keyword evidence="7" id="KW-1185">Reference proteome</keyword>
<comment type="similarity">
    <text evidence="1">Belongs to the class I-like SAM-binding methyltransferase superfamily. NNMT/PNMT/TEMT family.</text>
</comment>
<feature type="binding site" evidence="5">
    <location>
        <begin position="157"/>
        <end position="158"/>
    </location>
    <ligand>
        <name>S-adenosyl-L-methionine</name>
        <dbReference type="ChEBI" id="CHEBI:59789"/>
    </ligand>
</feature>
<dbReference type="Pfam" id="PF01234">
    <property type="entry name" value="NNMT_PNMT_TEMT"/>
    <property type="match status" value="1"/>
</dbReference>
<dbReference type="GeneTree" id="ENSGT00390000011708"/>
<feature type="binding site" evidence="5">
    <location>
        <position position="106"/>
    </location>
    <ligand>
        <name>S-adenosyl-L-methionine</name>
        <dbReference type="ChEBI" id="CHEBI:59789"/>
    </ligand>
</feature>
<keyword evidence="2" id="KW-0489">Methyltransferase</keyword>
<evidence type="ECO:0000256" key="2">
    <source>
        <dbReference type="ARBA" id="ARBA00022603"/>
    </source>
</evidence>
<dbReference type="GO" id="GO:0005829">
    <property type="term" value="C:cytosol"/>
    <property type="evidence" value="ECO:0007669"/>
    <property type="project" value="TreeGrafter"/>
</dbReference>
<dbReference type="InterPro" id="IPR053384">
    <property type="entry name" value="SAM-dep_methyltransferase"/>
</dbReference>
<dbReference type="InterPro" id="IPR029063">
    <property type="entry name" value="SAM-dependent_MTases_sf"/>
</dbReference>
<dbReference type="PIRSF" id="PIRSF000384">
    <property type="entry name" value="PNMTase"/>
    <property type="match status" value="1"/>
</dbReference>
<dbReference type="InterPro" id="IPR000940">
    <property type="entry name" value="NNMT_TEMT_trans"/>
</dbReference>
<evidence type="ECO:0000313" key="7">
    <source>
        <dbReference type="Proteomes" id="UP000694569"/>
    </source>
</evidence>
<dbReference type="PROSITE" id="PS51681">
    <property type="entry name" value="SAM_MT_NNMT_PNMT_TEMT"/>
    <property type="match status" value="1"/>
</dbReference>
<evidence type="ECO:0000256" key="4">
    <source>
        <dbReference type="ARBA" id="ARBA00022691"/>
    </source>
</evidence>
<keyword evidence="3" id="KW-0808">Transferase</keyword>
<evidence type="ECO:0000256" key="1">
    <source>
        <dbReference type="ARBA" id="ARBA00007996"/>
    </source>
</evidence>
<evidence type="ECO:0000256" key="3">
    <source>
        <dbReference type="ARBA" id="ARBA00022679"/>
    </source>
</evidence>
<dbReference type="Proteomes" id="UP000694569">
    <property type="component" value="Unplaced"/>
</dbReference>
<dbReference type="Gene3D" id="3.40.50.150">
    <property type="entry name" value="Vaccinia Virus protein VP39"/>
    <property type="match status" value="1"/>
</dbReference>
<accession>A0A8C5WCY9</accession>
<dbReference type="NCBIfam" id="NF041360">
    <property type="entry name" value="GntF_guanitoxin"/>
    <property type="match status" value="1"/>
</dbReference>
<name>A0A8C5WCY9_9ANUR</name>
<protein>
    <recommendedName>
        <fullName evidence="8">Indolethylamine N-methyltransferase-like</fullName>
    </recommendedName>
</protein>
<dbReference type="SUPFAM" id="SSF53335">
    <property type="entry name" value="S-adenosyl-L-methionine-dependent methyltransferases"/>
    <property type="match status" value="1"/>
</dbReference>
<dbReference type="PANTHER" id="PTHR10867:SF41">
    <property type="entry name" value="NICOTINAMIDE N-METHYLTRANSFERASE"/>
    <property type="match status" value="1"/>
</dbReference>
<organism evidence="6 7">
    <name type="scientific">Leptobrachium leishanense</name>
    <name type="common">Leishan spiny toad</name>
    <dbReference type="NCBI Taxonomy" id="445787"/>
    <lineage>
        <taxon>Eukaryota</taxon>
        <taxon>Metazoa</taxon>
        <taxon>Chordata</taxon>
        <taxon>Craniata</taxon>
        <taxon>Vertebrata</taxon>
        <taxon>Euteleostomi</taxon>
        <taxon>Amphibia</taxon>
        <taxon>Batrachia</taxon>
        <taxon>Anura</taxon>
        <taxon>Pelobatoidea</taxon>
        <taxon>Megophryidae</taxon>
        <taxon>Leptobrachium</taxon>
    </lineage>
</organism>
<dbReference type="OrthoDB" id="10050085at2759"/>